<evidence type="ECO:0000313" key="1">
    <source>
        <dbReference type="EMBL" id="KAG2589521.1"/>
    </source>
</evidence>
<gene>
    <name evidence="1" type="ORF">PVAP13_5NG360262</name>
</gene>
<organism evidence="1 2">
    <name type="scientific">Panicum virgatum</name>
    <name type="common">Blackwell switchgrass</name>
    <dbReference type="NCBI Taxonomy" id="38727"/>
    <lineage>
        <taxon>Eukaryota</taxon>
        <taxon>Viridiplantae</taxon>
        <taxon>Streptophyta</taxon>
        <taxon>Embryophyta</taxon>
        <taxon>Tracheophyta</taxon>
        <taxon>Spermatophyta</taxon>
        <taxon>Magnoliopsida</taxon>
        <taxon>Liliopsida</taxon>
        <taxon>Poales</taxon>
        <taxon>Poaceae</taxon>
        <taxon>PACMAD clade</taxon>
        <taxon>Panicoideae</taxon>
        <taxon>Panicodae</taxon>
        <taxon>Paniceae</taxon>
        <taxon>Panicinae</taxon>
        <taxon>Panicum</taxon>
        <taxon>Panicum sect. Hiantes</taxon>
    </lineage>
</organism>
<reference evidence="1" key="1">
    <citation type="submission" date="2020-05" db="EMBL/GenBank/DDBJ databases">
        <title>WGS assembly of Panicum virgatum.</title>
        <authorList>
            <person name="Lovell J.T."/>
            <person name="Jenkins J."/>
            <person name="Shu S."/>
            <person name="Juenger T.E."/>
            <person name="Schmutz J."/>
        </authorList>
    </citation>
    <scope>NUCLEOTIDE SEQUENCE</scope>
    <source>
        <strain evidence="1">AP13</strain>
    </source>
</reference>
<proteinExistence type="predicted"/>
<protein>
    <submittedName>
        <fullName evidence="1">Uncharacterized protein</fullName>
    </submittedName>
</protein>
<comment type="caution">
    <text evidence="1">The sequence shown here is derived from an EMBL/GenBank/DDBJ whole genome shotgun (WGS) entry which is preliminary data.</text>
</comment>
<name>A0A8T0RSZ4_PANVG</name>
<dbReference type="EMBL" id="CM029046">
    <property type="protein sequence ID" value="KAG2589521.1"/>
    <property type="molecule type" value="Genomic_DNA"/>
</dbReference>
<sequence>MIWPQALEHRARARRRVCSWMAGHSAMIWPPAYLRWAGDRHRVRELVAGCAGHVIVMRAVDWVALRSSTVRRFMRLASRSILPYLVMNHRLEADVWHNDCDEDKALLDWHKARREELGLALVYHAIEMMVKAVRHVVVKRNISHSQSEQLCS</sequence>
<dbReference type="AlphaFoldDB" id="A0A8T0RSZ4"/>
<evidence type="ECO:0000313" key="2">
    <source>
        <dbReference type="Proteomes" id="UP000823388"/>
    </source>
</evidence>
<keyword evidence="2" id="KW-1185">Reference proteome</keyword>
<accession>A0A8T0RSZ4</accession>
<dbReference type="Proteomes" id="UP000823388">
    <property type="component" value="Chromosome 5N"/>
</dbReference>